<keyword evidence="2" id="KW-1185">Reference proteome</keyword>
<protein>
    <submittedName>
        <fullName evidence="1">Uncharacterized protein</fullName>
    </submittedName>
</protein>
<reference evidence="1 2" key="1">
    <citation type="submission" date="2014-04" db="EMBL/GenBank/DDBJ databases">
        <authorList>
            <consortium name="DOE Joint Genome Institute"/>
            <person name="Kuo A."/>
            <person name="Kohler A."/>
            <person name="Costa M.D."/>
            <person name="Nagy L.G."/>
            <person name="Floudas D."/>
            <person name="Copeland A."/>
            <person name="Barry K.W."/>
            <person name="Cichocki N."/>
            <person name="Veneault-Fourrey C."/>
            <person name="LaButti K."/>
            <person name="Lindquist E.A."/>
            <person name="Lipzen A."/>
            <person name="Lundell T."/>
            <person name="Morin E."/>
            <person name="Murat C."/>
            <person name="Sun H."/>
            <person name="Tunlid A."/>
            <person name="Henrissat B."/>
            <person name="Grigoriev I.V."/>
            <person name="Hibbett D.S."/>
            <person name="Martin F."/>
            <person name="Nordberg H.P."/>
            <person name="Cantor M.N."/>
            <person name="Hua S.X."/>
        </authorList>
    </citation>
    <scope>NUCLEOTIDE SEQUENCE [LARGE SCALE GENOMIC DNA]</scope>
    <source>
        <strain evidence="1 2">441</strain>
    </source>
</reference>
<proteinExistence type="predicted"/>
<dbReference type="EMBL" id="KN833744">
    <property type="protein sequence ID" value="KIK21991.1"/>
    <property type="molecule type" value="Genomic_DNA"/>
</dbReference>
<gene>
    <name evidence="1" type="ORF">PISMIDRAFT_680745</name>
</gene>
<evidence type="ECO:0000313" key="2">
    <source>
        <dbReference type="Proteomes" id="UP000054018"/>
    </source>
</evidence>
<dbReference type="HOGENOM" id="CLU_3088166_0_0_1"/>
<sequence length="52" mass="6151">MYSAALRGVPSYAFSLYQVCKSSDQFTYYYGQPQKFHFVIYIIPPRFQNEIS</sequence>
<dbReference type="AlphaFoldDB" id="A0A0C9YZ26"/>
<name>A0A0C9YZ26_9AGAM</name>
<reference evidence="2" key="2">
    <citation type="submission" date="2015-01" db="EMBL/GenBank/DDBJ databases">
        <title>Evolutionary Origins and Diversification of the Mycorrhizal Mutualists.</title>
        <authorList>
            <consortium name="DOE Joint Genome Institute"/>
            <consortium name="Mycorrhizal Genomics Consortium"/>
            <person name="Kohler A."/>
            <person name="Kuo A."/>
            <person name="Nagy L.G."/>
            <person name="Floudas D."/>
            <person name="Copeland A."/>
            <person name="Barry K.W."/>
            <person name="Cichocki N."/>
            <person name="Veneault-Fourrey C."/>
            <person name="LaButti K."/>
            <person name="Lindquist E.A."/>
            <person name="Lipzen A."/>
            <person name="Lundell T."/>
            <person name="Morin E."/>
            <person name="Murat C."/>
            <person name="Riley R."/>
            <person name="Ohm R."/>
            <person name="Sun H."/>
            <person name="Tunlid A."/>
            <person name="Henrissat B."/>
            <person name="Grigoriev I.V."/>
            <person name="Hibbett D.S."/>
            <person name="Martin F."/>
        </authorList>
    </citation>
    <scope>NUCLEOTIDE SEQUENCE [LARGE SCALE GENOMIC DNA]</scope>
    <source>
        <strain evidence="2">441</strain>
    </source>
</reference>
<organism evidence="1 2">
    <name type="scientific">Pisolithus microcarpus 441</name>
    <dbReference type="NCBI Taxonomy" id="765257"/>
    <lineage>
        <taxon>Eukaryota</taxon>
        <taxon>Fungi</taxon>
        <taxon>Dikarya</taxon>
        <taxon>Basidiomycota</taxon>
        <taxon>Agaricomycotina</taxon>
        <taxon>Agaricomycetes</taxon>
        <taxon>Agaricomycetidae</taxon>
        <taxon>Boletales</taxon>
        <taxon>Sclerodermatineae</taxon>
        <taxon>Pisolithaceae</taxon>
        <taxon>Pisolithus</taxon>
    </lineage>
</organism>
<dbReference type="Proteomes" id="UP000054018">
    <property type="component" value="Unassembled WGS sequence"/>
</dbReference>
<accession>A0A0C9YZ26</accession>
<evidence type="ECO:0000313" key="1">
    <source>
        <dbReference type="EMBL" id="KIK21991.1"/>
    </source>
</evidence>